<evidence type="ECO:0000256" key="3">
    <source>
        <dbReference type="PROSITE-ProRule" id="PRU00284"/>
    </source>
</evidence>
<keyword evidence="1 3" id="KW-0807">Transducer</keyword>
<dbReference type="InterPro" id="IPR004090">
    <property type="entry name" value="Chemotax_Me-accpt_rcpt"/>
</dbReference>
<dbReference type="PANTHER" id="PTHR32089:SF112">
    <property type="entry name" value="LYSOZYME-LIKE PROTEIN-RELATED"/>
    <property type="match status" value="1"/>
</dbReference>
<evidence type="ECO:0000313" key="8">
    <source>
        <dbReference type="Proteomes" id="UP000008467"/>
    </source>
</evidence>
<dbReference type="GO" id="GO:0006935">
    <property type="term" value="P:chemotaxis"/>
    <property type="evidence" value="ECO:0007669"/>
    <property type="project" value="InterPro"/>
</dbReference>
<evidence type="ECO:0000256" key="1">
    <source>
        <dbReference type="ARBA" id="ARBA00023224"/>
    </source>
</evidence>
<evidence type="ECO:0000256" key="4">
    <source>
        <dbReference type="SAM" id="Phobius"/>
    </source>
</evidence>
<feature type="domain" description="Methyl-accepting transducer" evidence="5">
    <location>
        <begin position="270"/>
        <end position="535"/>
    </location>
</feature>
<dbReference type="SMART" id="SM00283">
    <property type="entry name" value="MA"/>
    <property type="match status" value="1"/>
</dbReference>
<dbReference type="SUPFAM" id="SSF58104">
    <property type="entry name" value="Methyl-accepting chemotaxis protein (MCP) signaling domain"/>
    <property type="match status" value="1"/>
</dbReference>
<feature type="domain" description="HAMP" evidence="6">
    <location>
        <begin position="229"/>
        <end position="265"/>
    </location>
</feature>
<dbReference type="PROSITE" id="PS50885">
    <property type="entry name" value="HAMP"/>
    <property type="match status" value="1"/>
</dbReference>
<dbReference type="CDD" id="cd06225">
    <property type="entry name" value="HAMP"/>
    <property type="match status" value="1"/>
</dbReference>
<dbReference type="HOGENOM" id="CLU_000445_107_19_9"/>
<dbReference type="InterPro" id="IPR003660">
    <property type="entry name" value="HAMP_dom"/>
</dbReference>
<organism evidence="7 8">
    <name type="scientific">Cellulosilyticum lentocellum (strain ATCC 49066 / DSM 5427 / NCIMB 11756 / RHM5)</name>
    <name type="common">Clostridium lentocellum</name>
    <dbReference type="NCBI Taxonomy" id="642492"/>
    <lineage>
        <taxon>Bacteria</taxon>
        <taxon>Bacillati</taxon>
        <taxon>Bacillota</taxon>
        <taxon>Clostridia</taxon>
        <taxon>Lachnospirales</taxon>
        <taxon>Cellulosilyticaceae</taxon>
        <taxon>Cellulosilyticum</taxon>
    </lineage>
</organism>
<dbReference type="InterPro" id="IPR004089">
    <property type="entry name" value="MCPsignal_dom"/>
</dbReference>
<keyword evidence="8" id="KW-1185">Reference proteome</keyword>
<name>F2JJX2_CELLD</name>
<reference evidence="7 8" key="1">
    <citation type="journal article" date="2011" name="J. Bacteriol.">
        <title>Complete genome sequence of the cellulose-degrading bacterium Cellulosilyticum lentocellum.</title>
        <authorList>
            <consortium name="US DOE Joint Genome Institute"/>
            <person name="Miller D.A."/>
            <person name="Suen G."/>
            <person name="Bruce D."/>
            <person name="Copeland A."/>
            <person name="Cheng J.F."/>
            <person name="Detter C."/>
            <person name="Goodwin L.A."/>
            <person name="Han C.S."/>
            <person name="Hauser L.J."/>
            <person name="Land M.L."/>
            <person name="Lapidus A."/>
            <person name="Lucas S."/>
            <person name="Meincke L."/>
            <person name="Pitluck S."/>
            <person name="Tapia R."/>
            <person name="Teshima H."/>
            <person name="Woyke T."/>
            <person name="Fox B.G."/>
            <person name="Angert E.R."/>
            <person name="Currie C.R."/>
        </authorList>
    </citation>
    <scope>NUCLEOTIDE SEQUENCE [LARGE SCALE GENOMIC DNA]</scope>
    <source>
        <strain evidence="8">ATCC 49066 / DSM 5427 / NCIMB 11756 / RHM5</strain>
    </source>
</reference>
<dbReference type="PROSITE" id="PS50111">
    <property type="entry name" value="CHEMOTAXIS_TRANSDUC_2"/>
    <property type="match status" value="1"/>
</dbReference>
<dbReference type="InterPro" id="IPR029151">
    <property type="entry name" value="Sensor-like_sf"/>
</dbReference>
<comment type="similarity">
    <text evidence="2">Belongs to the methyl-accepting chemotaxis (MCP) protein family.</text>
</comment>
<dbReference type="SUPFAM" id="SSF103190">
    <property type="entry name" value="Sensory domain-like"/>
    <property type="match status" value="1"/>
</dbReference>
<dbReference type="eggNOG" id="COG3290">
    <property type="taxonomic scope" value="Bacteria"/>
</dbReference>
<dbReference type="RefSeq" id="WP_013656552.1">
    <property type="nucleotide sequence ID" value="NC_015275.1"/>
</dbReference>
<protein>
    <submittedName>
        <fullName evidence="7">Methyl-accepting chemotaxis sensory transducer</fullName>
    </submittedName>
</protein>
<dbReference type="GO" id="GO:0016020">
    <property type="term" value="C:membrane"/>
    <property type="evidence" value="ECO:0007669"/>
    <property type="project" value="InterPro"/>
</dbReference>
<gene>
    <name evidence="7" type="ordered locus">Clole_1528</name>
</gene>
<evidence type="ECO:0000259" key="5">
    <source>
        <dbReference type="PROSITE" id="PS50111"/>
    </source>
</evidence>
<dbReference type="KEGG" id="cle:Clole_1528"/>
<dbReference type="eggNOG" id="COG0840">
    <property type="taxonomic scope" value="Bacteria"/>
</dbReference>
<dbReference type="GO" id="GO:0007165">
    <property type="term" value="P:signal transduction"/>
    <property type="evidence" value="ECO:0007669"/>
    <property type="project" value="UniProtKB-KW"/>
</dbReference>
<keyword evidence="4" id="KW-0812">Transmembrane</keyword>
<dbReference type="SMART" id="SM00304">
    <property type="entry name" value="HAMP"/>
    <property type="match status" value="1"/>
</dbReference>
<dbReference type="Proteomes" id="UP000008467">
    <property type="component" value="Chromosome"/>
</dbReference>
<feature type="transmembrane region" description="Helical" evidence="4">
    <location>
        <begin position="12"/>
        <end position="32"/>
    </location>
</feature>
<accession>F2JJX2</accession>
<keyword evidence="4" id="KW-1133">Transmembrane helix</keyword>
<evidence type="ECO:0000256" key="2">
    <source>
        <dbReference type="ARBA" id="ARBA00029447"/>
    </source>
</evidence>
<dbReference type="GO" id="GO:0004888">
    <property type="term" value="F:transmembrane signaling receptor activity"/>
    <property type="evidence" value="ECO:0007669"/>
    <property type="project" value="InterPro"/>
</dbReference>
<sequence length="572" mass="63610">MKTRKIGVEIKLLIAIIVLCMITILMISMISYKTMSNYLIGTNKSHMMEIAKVIAKQIDGDIHDGIQIGEEDSEAYIEILTCLRDFLEDKKITYIYTMKPLDGTYVQFVVDADDADTKALIGDAYEAYPELLEALEGHVTVDQEITSDKWGTYFTAYAPIYNRQQAVVGIVGVDCEIATIRNELQNLIKYILIGSVICILLSIGVALLIVRQIGKNLRIVNNKICDVVFSDGDLTKTVDIHTGDEFEVIADSLNAMLDKTKLTITEVIDSSTQLDSSTQRMTQAMVQSSDEVARIAMMMNEMNRATEGLASSLEKVQVSTGNVRSTTEGLVSLTEENTSLIKSVYQKTEDLNQKITDSKLLAEKTYTHINEVLVEKLEQAKEIEEIKVLTNNILGISAQTNLLALNASIEAARAGEAGKGFAIVAGEISQLAAYSKNAATEIQVVSEHIIMITEDLAEMAKQMLAFINHHILEEYNEFANTSKFYTKNMESIEKSMCDLEVKTNSLFSAIEGVQEAIDTIAATSEENNSEIETVTHSIEYLEGNMKMAEKLTKANREIVKRLNQEMIKYNVK</sequence>
<dbReference type="PANTHER" id="PTHR32089">
    <property type="entry name" value="METHYL-ACCEPTING CHEMOTAXIS PROTEIN MCPB"/>
    <property type="match status" value="1"/>
</dbReference>
<keyword evidence="4" id="KW-0472">Membrane</keyword>
<dbReference type="PRINTS" id="PR00260">
    <property type="entry name" value="CHEMTRNSDUCR"/>
</dbReference>
<dbReference type="STRING" id="642492.Clole_1528"/>
<dbReference type="AlphaFoldDB" id="F2JJX2"/>
<proteinExistence type="inferred from homology"/>
<dbReference type="Gene3D" id="1.10.287.950">
    <property type="entry name" value="Methyl-accepting chemotaxis protein"/>
    <property type="match status" value="1"/>
</dbReference>
<evidence type="ECO:0000259" key="6">
    <source>
        <dbReference type="PROSITE" id="PS50885"/>
    </source>
</evidence>
<dbReference type="EMBL" id="CP002582">
    <property type="protein sequence ID" value="ADZ83254.1"/>
    <property type="molecule type" value="Genomic_DNA"/>
</dbReference>
<feature type="transmembrane region" description="Helical" evidence="4">
    <location>
        <begin position="190"/>
        <end position="210"/>
    </location>
</feature>
<evidence type="ECO:0000313" key="7">
    <source>
        <dbReference type="EMBL" id="ADZ83254.1"/>
    </source>
</evidence>
<dbReference type="Pfam" id="PF00015">
    <property type="entry name" value="MCPsignal"/>
    <property type="match status" value="1"/>
</dbReference>